<feature type="domain" description="LysR substrate-binding" evidence="5">
    <location>
        <begin position="6"/>
        <end position="206"/>
    </location>
</feature>
<dbReference type="Gene3D" id="3.40.190.10">
    <property type="entry name" value="Periplasmic binding protein-like II"/>
    <property type="match status" value="2"/>
</dbReference>
<evidence type="ECO:0000313" key="6">
    <source>
        <dbReference type="EMBL" id="USR37673.1"/>
    </source>
</evidence>
<dbReference type="RefSeq" id="WP_065985162.1">
    <property type="nucleotide sequence ID" value="NZ_CP099397.1"/>
</dbReference>
<dbReference type="SUPFAM" id="SSF53850">
    <property type="entry name" value="Periplasmic binding protein-like II"/>
    <property type="match status" value="1"/>
</dbReference>
<protein>
    <submittedName>
        <fullName evidence="6">LysR family substrate-binding domain-containing protein</fullName>
    </submittedName>
</protein>
<evidence type="ECO:0000313" key="7">
    <source>
        <dbReference type="Proteomes" id="UP001054897"/>
    </source>
</evidence>
<dbReference type="PANTHER" id="PTHR30346:SF0">
    <property type="entry name" value="HCA OPERON TRANSCRIPTIONAL ACTIVATOR HCAR"/>
    <property type="match status" value="1"/>
</dbReference>
<reference evidence="6" key="1">
    <citation type="submission" date="2022-06" db="EMBL/GenBank/DDBJ databases">
        <title>Complete genome of Pseudomonas hydrolytica DSWY01T.</title>
        <authorList>
            <person name="Jung J."/>
            <person name="Jeon C.O."/>
        </authorList>
    </citation>
    <scope>NUCLEOTIDE SEQUENCE</scope>
    <source>
        <strain evidence="6">DSWY01</strain>
    </source>
</reference>
<organism evidence="6 7">
    <name type="scientific">Ectopseudomonas hydrolytica</name>
    <dbReference type="NCBI Taxonomy" id="2493633"/>
    <lineage>
        <taxon>Bacteria</taxon>
        <taxon>Pseudomonadati</taxon>
        <taxon>Pseudomonadota</taxon>
        <taxon>Gammaproteobacteria</taxon>
        <taxon>Pseudomonadales</taxon>
        <taxon>Pseudomonadaceae</taxon>
        <taxon>Ectopseudomonas</taxon>
    </lineage>
</organism>
<evidence type="ECO:0000256" key="3">
    <source>
        <dbReference type="ARBA" id="ARBA00023125"/>
    </source>
</evidence>
<gene>
    <name evidence="6" type="ORF">L1F06_013310</name>
</gene>
<dbReference type="CDD" id="cd08414">
    <property type="entry name" value="PBP2_LTTR_aromatics_like"/>
    <property type="match status" value="1"/>
</dbReference>
<keyword evidence="7" id="KW-1185">Reference proteome</keyword>
<accession>A0ABY5A1C3</accession>
<evidence type="ECO:0000256" key="4">
    <source>
        <dbReference type="ARBA" id="ARBA00023163"/>
    </source>
</evidence>
<dbReference type="EMBL" id="CP099397">
    <property type="protein sequence ID" value="USR37673.1"/>
    <property type="molecule type" value="Genomic_DNA"/>
</dbReference>
<dbReference type="PANTHER" id="PTHR30346">
    <property type="entry name" value="TRANSCRIPTIONAL DUAL REGULATOR HCAR-RELATED"/>
    <property type="match status" value="1"/>
</dbReference>
<sequence>MLKNHDHAPLHIAVSHNALLAPLGALLAKQRAEEPETPVRIIETTRQDQAKGLIEGRYTLGFSTSVLDEGSVCSVPLWRDELAVAVPLRSPLLAFADIPLEQVVRYPLILLSLGSHETPGRQIDSLLKTAKTAPNVAEQVQSFELMMALIAAGYGIGICTRSHISALRRMGIVMRPLAGKPHYVTTYLIQSHRPPPAVVGRLIQRAHAVQMPC</sequence>
<dbReference type="GeneID" id="300081967"/>
<evidence type="ECO:0000259" key="5">
    <source>
        <dbReference type="Pfam" id="PF03466"/>
    </source>
</evidence>
<dbReference type="InterPro" id="IPR005119">
    <property type="entry name" value="LysR_subst-bd"/>
</dbReference>
<evidence type="ECO:0000256" key="2">
    <source>
        <dbReference type="ARBA" id="ARBA00023015"/>
    </source>
</evidence>
<keyword evidence="4" id="KW-0804">Transcription</keyword>
<dbReference type="Pfam" id="PF03466">
    <property type="entry name" value="LysR_substrate"/>
    <property type="match status" value="1"/>
</dbReference>
<dbReference type="Proteomes" id="UP001054897">
    <property type="component" value="Chromosome"/>
</dbReference>
<keyword evidence="2" id="KW-0805">Transcription regulation</keyword>
<comment type="similarity">
    <text evidence="1">Belongs to the LysR transcriptional regulatory family.</text>
</comment>
<keyword evidence="3" id="KW-0238">DNA-binding</keyword>
<evidence type="ECO:0000256" key="1">
    <source>
        <dbReference type="ARBA" id="ARBA00009437"/>
    </source>
</evidence>
<proteinExistence type="inferred from homology"/>
<name>A0ABY5A1C3_9GAMM</name>